<dbReference type="GO" id="GO:0005737">
    <property type="term" value="C:cytoplasm"/>
    <property type="evidence" value="ECO:0007669"/>
    <property type="project" value="TreeGrafter"/>
</dbReference>
<name>A0A5E4R027_9NEOP</name>
<dbReference type="Pfam" id="PF01239">
    <property type="entry name" value="PPTA"/>
    <property type="match status" value="4"/>
</dbReference>
<dbReference type="AlphaFoldDB" id="A0A5E4R027"/>
<keyword evidence="2" id="KW-0637">Prenyltransferase</keyword>
<gene>
    <name evidence="5" type="ORF">LSINAPIS_LOCUS12864</name>
</gene>
<evidence type="ECO:0000256" key="3">
    <source>
        <dbReference type="ARBA" id="ARBA00022679"/>
    </source>
</evidence>
<reference evidence="5 6" key="1">
    <citation type="submission" date="2017-07" db="EMBL/GenBank/DDBJ databases">
        <authorList>
            <person name="Talla V."/>
            <person name="Backstrom N."/>
        </authorList>
    </citation>
    <scope>NUCLEOTIDE SEQUENCE [LARGE SCALE GENOMIC DNA]</scope>
</reference>
<protein>
    <recommendedName>
        <fullName evidence="7">Protein prenyltransferase alpha subunit repeat-containing protein 1</fullName>
    </recommendedName>
</protein>
<dbReference type="Gene3D" id="1.25.40.120">
    <property type="entry name" value="Protein prenylyltransferase"/>
    <property type="match status" value="1"/>
</dbReference>
<dbReference type="SUPFAM" id="SSF48439">
    <property type="entry name" value="Protein prenylyltransferase"/>
    <property type="match status" value="1"/>
</dbReference>
<organism evidence="5 6">
    <name type="scientific">Leptidea sinapis</name>
    <dbReference type="NCBI Taxonomy" id="189913"/>
    <lineage>
        <taxon>Eukaryota</taxon>
        <taxon>Metazoa</taxon>
        <taxon>Ecdysozoa</taxon>
        <taxon>Arthropoda</taxon>
        <taxon>Hexapoda</taxon>
        <taxon>Insecta</taxon>
        <taxon>Pterygota</taxon>
        <taxon>Neoptera</taxon>
        <taxon>Endopterygota</taxon>
        <taxon>Lepidoptera</taxon>
        <taxon>Glossata</taxon>
        <taxon>Ditrysia</taxon>
        <taxon>Papilionoidea</taxon>
        <taxon>Pieridae</taxon>
        <taxon>Dismorphiinae</taxon>
        <taxon>Leptidea</taxon>
    </lineage>
</organism>
<sequence length="445" mass="52456">MDGDKTALVEKIIKDLNVALMKTSQLYAFDIVPVDTNFRNKSPVICLENCLGIESWCVKHVYFYSHTKVMDYNCSKGKWKHQKVFTMDAKRLTELLNVALLINPELTSFWNKRRMLLQQSYLNIMSELIFSGLVLSRKPKCNDAFAYRRWLIGILFKEGVADNFLENIINEELRVCELAADKSPNNYHCWSHRSWLFDLLRSEDKHNNHNTLFIKEYCFSEKWTSRHVSDFSCFHYRQFCIKNLAYINDTFWKALESSIDINLRKLLVRQLVTNLPNNMTVEVSEEELLSYSEENLMNLLLSHSAKNCNCNVNSVSSCRKLEVLSYELSLNNELIEFYKCHETLWYHRRFILHEISAVIYDHFGMVRHNGMLMKNSCKYCSLNDKRQKQAKISQYDSNSIYGSILFSVILNHEKKFIKKRVLEGDNYAGRHEKYMKFVEGLNNVM</sequence>
<evidence type="ECO:0000313" key="6">
    <source>
        <dbReference type="Proteomes" id="UP000324832"/>
    </source>
</evidence>
<accession>A0A5E4R027</accession>
<evidence type="ECO:0000256" key="4">
    <source>
        <dbReference type="ARBA" id="ARBA00022737"/>
    </source>
</evidence>
<keyword evidence="6" id="KW-1185">Reference proteome</keyword>
<dbReference type="PROSITE" id="PS51147">
    <property type="entry name" value="PFTA"/>
    <property type="match status" value="1"/>
</dbReference>
<evidence type="ECO:0000313" key="5">
    <source>
        <dbReference type="EMBL" id="VVD02707.1"/>
    </source>
</evidence>
<dbReference type="Proteomes" id="UP000324832">
    <property type="component" value="Unassembled WGS sequence"/>
</dbReference>
<comment type="similarity">
    <text evidence="1">Belongs to the protein prenyltransferase subunit alpha family.</text>
</comment>
<dbReference type="EMBL" id="FZQP02006233">
    <property type="protein sequence ID" value="VVD02707.1"/>
    <property type="molecule type" value="Genomic_DNA"/>
</dbReference>
<proteinExistence type="inferred from homology"/>
<dbReference type="PANTHER" id="PTHR11129:SF3">
    <property type="entry name" value="PROTEIN PRENYLTRANSFERASE ALPHA SUBUNIT REPEAT-CONTAINING PROTEIN 1"/>
    <property type="match status" value="1"/>
</dbReference>
<evidence type="ECO:0000256" key="1">
    <source>
        <dbReference type="ARBA" id="ARBA00006734"/>
    </source>
</evidence>
<dbReference type="GO" id="GO:0008318">
    <property type="term" value="F:protein prenyltransferase activity"/>
    <property type="evidence" value="ECO:0007669"/>
    <property type="project" value="InterPro"/>
</dbReference>
<dbReference type="InterPro" id="IPR002088">
    <property type="entry name" value="Prenyl_trans_a"/>
</dbReference>
<keyword evidence="4" id="KW-0677">Repeat</keyword>
<evidence type="ECO:0008006" key="7">
    <source>
        <dbReference type="Google" id="ProtNLM"/>
    </source>
</evidence>
<keyword evidence="3" id="KW-0808">Transferase</keyword>
<evidence type="ECO:0000256" key="2">
    <source>
        <dbReference type="ARBA" id="ARBA00022602"/>
    </source>
</evidence>
<dbReference type="PANTHER" id="PTHR11129">
    <property type="entry name" value="PROTEIN FARNESYLTRANSFERASE ALPHA SUBUNIT/RAB GERANYLGERANYL TRANSFERASE ALPHA SUBUNIT"/>
    <property type="match status" value="1"/>
</dbReference>